<gene>
    <name evidence="1" type="ORF">DAPPUDRAFT_309149</name>
</gene>
<evidence type="ECO:0000313" key="1">
    <source>
        <dbReference type="EMBL" id="EFX71234.1"/>
    </source>
</evidence>
<sequence>MILTKENLMWKNKPIAIFHNELNNDVLIERLERSFQIHYSENLVPFSCYFPTSQATFLLIDFKCDFQHWIGDEAYNEEKINWLAKFVNTNDGPHFIYLCPQVDELVVSVTYDIQRSIETMVMNKTVSFGFAPSWKAAANYMKEAANKFSVESVAKYSAVYQKDIEFLIENAKKACTDDEAHMSKQQVFSL</sequence>
<evidence type="ECO:0000313" key="2">
    <source>
        <dbReference type="Proteomes" id="UP000000305"/>
    </source>
</evidence>
<dbReference type="AlphaFoldDB" id="E9HAN5"/>
<proteinExistence type="predicted"/>
<dbReference type="OrthoDB" id="6338890at2759"/>
<organism evidence="1 2">
    <name type="scientific">Daphnia pulex</name>
    <name type="common">Water flea</name>
    <dbReference type="NCBI Taxonomy" id="6669"/>
    <lineage>
        <taxon>Eukaryota</taxon>
        <taxon>Metazoa</taxon>
        <taxon>Ecdysozoa</taxon>
        <taxon>Arthropoda</taxon>
        <taxon>Crustacea</taxon>
        <taxon>Branchiopoda</taxon>
        <taxon>Diplostraca</taxon>
        <taxon>Cladocera</taxon>
        <taxon>Anomopoda</taxon>
        <taxon>Daphniidae</taxon>
        <taxon>Daphnia</taxon>
    </lineage>
</organism>
<dbReference type="InParanoid" id="E9HAN5"/>
<reference evidence="1 2" key="1">
    <citation type="journal article" date="2011" name="Science">
        <title>The ecoresponsive genome of Daphnia pulex.</title>
        <authorList>
            <person name="Colbourne J.K."/>
            <person name="Pfrender M.E."/>
            <person name="Gilbert D."/>
            <person name="Thomas W.K."/>
            <person name="Tucker A."/>
            <person name="Oakley T.H."/>
            <person name="Tokishita S."/>
            <person name="Aerts A."/>
            <person name="Arnold G.J."/>
            <person name="Basu M.K."/>
            <person name="Bauer D.J."/>
            <person name="Caceres C.E."/>
            <person name="Carmel L."/>
            <person name="Casola C."/>
            <person name="Choi J.H."/>
            <person name="Detter J.C."/>
            <person name="Dong Q."/>
            <person name="Dusheyko S."/>
            <person name="Eads B.D."/>
            <person name="Frohlich T."/>
            <person name="Geiler-Samerotte K.A."/>
            <person name="Gerlach D."/>
            <person name="Hatcher P."/>
            <person name="Jogdeo S."/>
            <person name="Krijgsveld J."/>
            <person name="Kriventseva E.V."/>
            <person name="Kultz D."/>
            <person name="Laforsch C."/>
            <person name="Lindquist E."/>
            <person name="Lopez J."/>
            <person name="Manak J.R."/>
            <person name="Muller J."/>
            <person name="Pangilinan J."/>
            <person name="Patwardhan R.P."/>
            <person name="Pitluck S."/>
            <person name="Pritham E.J."/>
            <person name="Rechtsteiner A."/>
            <person name="Rho M."/>
            <person name="Rogozin I.B."/>
            <person name="Sakarya O."/>
            <person name="Salamov A."/>
            <person name="Schaack S."/>
            <person name="Shapiro H."/>
            <person name="Shiga Y."/>
            <person name="Skalitzky C."/>
            <person name="Smith Z."/>
            <person name="Souvorov A."/>
            <person name="Sung W."/>
            <person name="Tang Z."/>
            <person name="Tsuchiya D."/>
            <person name="Tu H."/>
            <person name="Vos H."/>
            <person name="Wang M."/>
            <person name="Wolf Y.I."/>
            <person name="Yamagata H."/>
            <person name="Yamada T."/>
            <person name="Ye Y."/>
            <person name="Shaw J.R."/>
            <person name="Andrews J."/>
            <person name="Crease T.J."/>
            <person name="Tang H."/>
            <person name="Lucas S.M."/>
            <person name="Robertson H.M."/>
            <person name="Bork P."/>
            <person name="Koonin E.V."/>
            <person name="Zdobnov E.M."/>
            <person name="Grigoriev I.V."/>
            <person name="Lynch M."/>
            <person name="Boore J.L."/>
        </authorList>
    </citation>
    <scope>NUCLEOTIDE SEQUENCE [LARGE SCALE GENOMIC DNA]</scope>
</reference>
<keyword evidence="2" id="KW-1185">Reference proteome</keyword>
<dbReference type="Proteomes" id="UP000000305">
    <property type="component" value="Unassembled WGS sequence"/>
</dbReference>
<dbReference type="EMBL" id="GL732612">
    <property type="protein sequence ID" value="EFX71234.1"/>
    <property type="molecule type" value="Genomic_DNA"/>
</dbReference>
<accession>E9HAN5</accession>
<dbReference type="HOGENOM" id="CLU_1429367_0_0_1"/>
<name>E9HAN5_DAPPU</name>
<protein>
    <submittedName>
        <fullName evidence="1">Uncharacterized protein</fullName>
    </submittedName>
</protein>
<dbReference type="KEGG" id="dpx:DAPPUDRAFT_309149"/>